<dbReference type="SUPFAM" id="SSF47384">
    <property type="entry name" value="Homodimeric domain of signal transducing histidine kinase"/>
    <property type="match status" value="1"/>
</dbReference>
<evidence type="ECO:0000313" key="12">
    <source>
        <dbReference type="Proteomes" id="UP000234473"/>
    </source>
</evidence>
<evidence type="ECO:0000256" key="8">
    <source>
        <dbReference type="ARBA" id="ARBA00022989"/>
    </source>
</evidence>
<protein>
    <recommendedName>
        <fullName evidence="3">histidine kinase</fullName>
        <ecNumber evidence="3">2.7.13.3</ecNumber>
    </recommendedName>
</protein>
<evidence type="ECO:0000256" key="3">
    <source>
        <dbReference type="ARBA" id="ARBA00012438"/>
    </source>
</evidence>
<dbReference type="Gene3D" id="3.30.565.10">
    <property type="entry name" value="Histidine kinase-like ATPase, C-terminal domain"/>
    <property type="match status" value="1"/>
</dbReference>
<name>A0A2N5A6D7_KLEVA</name>
<dbReference type="InterPro" id="IPR050428">
    <property type="entry name" value="TCS_sensor_his_kinase"/>
</dbReference>
<dbReference type="InterPro" id="IPR005467">
    <property type="entry name" value="His_kinase_dom"/>
</dbReference>
<dbReference type="PANTHER" id="PTHR45436:SF10">
    <property type="entry name" value="HISTIDINE KINASE"/>
    <property type="match status" value="1"/>
</dbReference>
<dbReference type="GO" id="GO:0000155">
    <property type="term" value="F:phosphorelay sensor kinase activity"/>
    <property type="evidence" value="ECO:0007669"/>
    <property type="project" value="InterPro"/>
</dbReference>
<gene>
    <name evidence="11" type="ORF">CWM98_31195</name>
</gene>
<dbReference type="CDD" id="cd00082">
    <property type="entry name" value="HisKA"/>
    <property type="match status" value="1"/>
</dbReference>
<keyword evidence="4" id="KW-0597">Phosphoprotein</keyword>
<feature type="non-terminal residue" evidence="11">
    <location>
        <position position="1"/>
    </location>
</feature>
<dbReference type="FunFam" id="1.10.287.130:FF:000051">
    <property type="entry name" value="Two-component system sensor histidine kinase CreC"/>
    <property type="match status" value="1"/>
</dbReference>
<dbReference type="Pfam" id="PF02518">
    <property type="entry name" value="HATPase_c"/>
    <property type="match status" value="1"/>
</dbReference>
<dbReference type="PROSITE" id="PS50109">
    <property type="entry name" value="HIS_KIN"/>
    <property type="match status" value="1"/>
</dbReference>
<comment type="subcellular location">
    <subcellularLocation>
        <location evidence="2">Membrane</location>
        <topology evidence="2">Multi-pass membrane protein</topology>
    </subcellularLocation>
</comment>
<reference evidence="11 12" key="2">
    <citation type="submission" date="2018-01" db="EMBL/GenBank/DDBJ databases">
        <title>Genomic study of Klebsiella pneumoniae.</title>
        <authorList>
            <person name="Yang Y."/>
            <person name="Bicalho R."/>
        </authorList>
    </citation>
    <scope>NUCLEOTIDE SEQUENCE [LARGE SCALE GENOMIC DNA]</scope>
    <source>
        <strain evidence="11 12">A5</strain>
    </source>
</reference>
<dbReference type="InterPro" id="IPR004358">
    <property type="entry name" value="Sig_transdc_His_kin-like_C"/>
</dbReference>
<dbReference type="AlphaFoldDB" id="A0A2N5A6D7"/>
<evidence type="ECO:0000256" key="7">
    <source>
        <dbReference type="ARBA" id="ARBA00022777"/>
    </source>
</evidence>
<dbReference type="PANTHER" id="PTHR45436">
    <property type="entry name" value="SENSOR HISTIDINE KINASE YKOH"/>
    <property type="match status" value="1"/>
</dbReference>
<evidence type="ECO:0000313" key="11">
    <source>
        <dbReference type="EMBL" id="PLP39003.1"/>
    </source>
</evidence>
<keyword evidence="9" id="KW-0472">Membrane</keyword>
<dbReference type="InterPro" id="IPR003594">
    <property type="entry name" value="HATPase_dom"/>
</dbReference>
<feature type="domain" description="Histidine kinase" evidence="10">
    <location>
        <begin position="24"/>
        <end position="235"/>
    </location>
</feature>
<evidence type="ECO:0000256" key="2">
    <source>
        <dbReference type="ARBA" id="ARBA00004141"/>
    </source>
</evidence>
<dbReference type="InterPro" id="IPR036097">
    <property type="entry name" value="HisK_dim/P_sf"/>
</dbReference>
<dbReference type="EC" id="2.7.13.3" evidence="3"/>
<evidence type="ECO:0000256" key="9">
    <source>
        <dbReference type="ARBA" id="ARBA00023136"/>
    </source>
</evidence>
<evidence type="ECO:0000259" key="10">
    <source>
        <dbReference type="PROSITE" id="PS50109"/>
    </source>
</evidence>
<evidence type="ECO:0000256" key="5">
    <source>
        <dbReference type="ARBA" id="ARBA00022679"/>
    </source>
</evidence>
<dbReference type="InterPro" id="IPR003661">
    <property type="entry name" value="HisK_dim/P_dom"/>
</dbReference>
<dbReference type="SMART" id="SM00388">
    <property type="entry name" value="HisKA"/>
    <property type="match status" value="1"/>
</dbReference>
<evidence type="ECO:0000256" key="1">
    <source>
        <dbReference type="ARBA" id="ARBA00000085"/>
    </source>
</evidence>
<sequence>LAQALESMRVKLEGKNAIENYVYDLTHELKSPLAAIRGAAEILREGPPPAVAARFTDNILAQNTRMQLLVERLLQQARLESRLEIKPQPVSIDALYQRLTEERDIALAAKAITLRWRESGMLVNGDGELLAQALGNLLDNAIDFTPQGGEIALAAEKRNEEVQLSVIDNGRGIPDYALERIFERFYSLPREDGHKSSGLGLAFVREVARLHHGDINLHNRPEGGVVATLRLHRPFT</sequence>
<dbReference type="Gene3D" id="1.10.287.130">
    <property type="match status" value="1"/>
</dbReference>
<dbReference type="EMBL" id="PICB01002349">
    <property type="protein sequence ID" value="PLP39003.1"/>
    <property type="molecule type" value="Genomic_DNA"/>
</dbReference>
<dbReference type="GO" id="GO:0016020">
    <property type="term" value="C:membrane"/>
    <property type="evidence" value="ECO:0007669"/>
    <property type="project" value="UniProtKB-SubCell"/>
</dbReference>
<dbReference type="SUPFAM" id="SSF55874">
    <property type="entry name" value="ATPase domain of HSP90 chaperone/DNA topoisomerase II/histidine kinase"/>
    <property type="match status" value="1"/>
</dbReference>
<evidence type="ECO:0000256" key="6">
    <source>
        <dbReference type="ARBA" id="ARBA00022692"/>
    </source>
</evidence>
<keyword evidence="5" id="KW-0808">Transferase</keyword>
<accession>A0A2N5A6D7</accession>
<reference evidence="11 12" key="1">
    <citation type="submission" date="2017-11" db="EMBL/GenBank/DDBJ databases">
        <authorList>
            <person name="Han C.G."/>
        </authorList>
    </citation>
    <scope>NUCLEOTIDE SEQUENCE [LARGE SCALE GENOMIC DNA]</scope>
    <source>
        <strain evidence="11 12">A5</strain>
    </source>
</reference>
<comment type="catalytic activity">
    <reaction evidence="1">
        <text>ATP + protein L-histidine = ADP + protein N-phospho-L-histidine.</text>
        <dbReference type="EC" id="2.7.13.3"/>
    </reaction>
</comment>
<dbReference type="PRINTS" id="PR00344">
    <property type="entry name" value="BCTRLSENSOR"/>
</dbReference>
<keyword evidence="8" id="KW-1133">Transmembrane helix</keyword>
<dbReference type="InterPro" id="IPR036890">
    <property type="entry name" value="HATPase_C_sf"/>
</dbReference>
<keyword evidence="6" id="KW-0812">Transmembrane</keyword>
<keyword evidence="7 11" id="KW-0418">Kinase</keyword>
<organism evidence="11 12">
    <name type="scientific">Klebsiella variicola</name>
    <dbReference type="NCBI Taxonomy" id="244366"/>
    <lineage>
        <taxon>Bacteria</taxon>
        <taxon>Pseudomonadati</taxon>
        <taxon>Pseudomonadota</taxon>
        <taxon>Gammaproteobacteria</taxon>
        <taxon>Enterobacterales</taxon>
        <taxon>Enterobacteriaceae</taxon>
        <taxon>Klebsiella/Raoultella group</taxon>
        <taxon>Klebsiella</taxon>
        <taxon>Klebsiella pneumoniae complex</taxon>
    </lineage>
</organism>
<dbReference type="Proteomes" id="UP000234473">
    <property type="component" value="Unassembled WGS sequence"/>
</dbReference>
<dbReference type="Pfam" id="PF00512">
    <property type="entry name" value="HisKA"/>
    <property type="match status" value="1"/>
</dbReference>
<comment type="caution">
    <text evidence="11">The sequence shown here is derived from an EMBL/GenBank/DDBJ whole genome shotgun (WGS) entry which is preliminary data.</text>
</comment>
<proteinExistence type="predicted"/>
<dbReference type="SMART" id="SM00387">
    <property type="entry name" value="HATPase_c"/>
    <property type="match status" value="1"/>
</dbReference>
<evidence type="ECO:0000256" key="4">
    <source>
        <dbReference type="ARBA" id="ARBA00022553"/>
    </source>
</evidence>